<dbReference type="RefSeq" id="WP_153506732.1">
    <property type="nucleotide sequence ID" value="NZ_JABJXA010000021.1"/>
</dbReference>
<evidence type="ECO:0000313" key="3">
    <source>
        <dbReference type="Proteomes" id="UP000320857"/>
    </source>
</evidence>
<gene>
    <name evidence="2" type="ORF">FNX44_002080</name>
</gene>
<proteinExistence type="predicted"/>
<keyword evidence="3" id="KW-1185">Reference proteome</keyword>
<protein>
    <submittedName>
        <fullName evidence="2">Uncharacterized protein</fullName>
    </submittedName>
</protein>
<sequence length="189" mass="20151">MVLTVFADRAGRLWRVAEVCARCAAATSGCRVLDTAAAPSHSKPEVASVAGGRRGVPAAAAVFSAPGPSSTAGAVPAARGHTGSEKTARRVGRSGKIAQRIVPPHLKPDDLRTELIELGDAYRAYQKREEPDLVLLAALHERKAHAFQRWAEVTGDGSLWSEAKRAEQAAQTTRVMHAHRVARLPAVLR</sequence>
<organism evidence="2 3">
    <name type="scientific">Streptomyces alkaliterrae</name>
    <dbReference type="NCBI Taxonomy" id="2213162"/>
    <lineage>
        <taxon>Bacteria</taxon>
        <taxon>Bacillati</taxon>
        <taxon>Actinomycetota</taxon>
        <taxon>Actinomycetes</taxon>
        <taxon>Kitasatosporales</taxon>
        <taxon>Streptomycetaceae</taxon>
        <taxon>Streptomyces</taxon>
    </lineage>
</organism>
<feature type="region of interest" description="Disordered" evidence="1">
    <location>
        <begin position="67"/>
        <end position="93"/>
    </location>
</feature>
<name>A0A5P0YKD1_9ACTN</name>
<dbReference type="AlphaFoldDB" id="A0A5P0YKD1"/>
<evidence type="ECO:0000313" key="2">
    <source>
        <dbReference type="EMBL" id="MQS00688.1"/>
    </source>
</evidence>
<dbReference type="OrthoDB" id="3869077at2"/>
<comment type="caution">
    <text evidence="2">The sequence shown here is derived from an EMBL/GenBank/DDBJ whole genome shotgun (WGS) entry which is preliminary data.</text>
</comment>
<dbReference type="EMBL" id="VJYK02000010">
    <property type="protein sequence ID" value="MQS00688.1"/>
    <property type="molecule type" value="Genomic_DNA"/>
</dbReference>
<reference evidence="2 3" key="1">
    <citation type="submission" date="2019-10" db="EMBL/GenBank/DDBJ databases">
        <title>Streptomyces sp. nov., a novel actinobacterium isolated from alkaline environment.</title>
        <authorList>
            <person name="Golinska P."/>
        </authorList>
    </citation>
    <scope>NUCLEOTIDE SEQUENCE [LARGE SCALE GENOMIC DNA]</scope>
    <source>
        <strain evidence="2 3">OF1</strain>
    </source>
</reference>
<dbReference type="Proteomes" id="UP000320857">
    <property type="component" value="Unassembled WGS sequence"/>
</dbReference>
<evidence type="ECO:0000256" key="1">
    <source>
        <dbReference type="SAM" id="MobiDB-lite"/>
    </source>
</evidence>
<accession>A0A5P0YKD1</accession>